<comment type="similarity">
    <text evidence="1">Belongs to the phosducin family.</text>
</comment>
<dbReference type="EMBL" id="HBHI01027033">
    <property type="protein sequence ID" value="CAD9695723.1"/>
    <property type="molecule type" value="Transcribed_RNA"/>
</dbReference>
<name>A0A7S2WLX9_9STRA</name>
<dbReference type="PANTHER" id="PTHR46052">
    <property type="entry name" value="PHOSDUCIN-LIKE PROTEIN"/>
    <property type="match status" value="1"/>
</dbReference>
<proteinExistence type="inferred from homology"/>
<organism evidence="3">
    <name type="scientific">Eucampia antarctica</name>
    <dbReference type="NCBI Taxonomy" id="49252"/>
    <lineage>
        <taxon>Eukaryota</taxon>
        <taxon>Sar</taxon>
        <taxon>Stramenopiles</taxon>
        <taxon>Ochrophyta</taxon>
        <taxon>Bacillariophyta</taxon>
        <taxon>Mediophyceae</taxon>
        <taxon>Biddulphiophycidae</taxon>
        <taxon>Hemiaulales</taxon>
        <taxon>Hemiaulaceae</taxon>
        <taxon>Eucampia</taxon>
    </lineage>
</organism>
<evidence type="ECO:0000259" key="2">
    <source>
        <dbReference type="Pfam" id="PF02114"/>
    </source>
</evidence>
<dbReference type="PANTHER" id="PTHR46052:SF1">
    <property type="entry name" value="PHOSDUCIN-LIKE PROTEIN"/>
    <property type="match status" value="1"/>
</dbReference>
<dbReference type="SUPFAM" id="SSF52833">
    <property type="entry name" value="Thioredoxin-like"/>
    <property type="match status" value="1"/>
</dbReference>
<dbReference type="Pfam" id="PF02114">
    <property type="entry name" value="Phosducin"/>
    <property type="match status" value="1"/>
</dbReference>
<dbReference type="InterPro" id="IPR024253">
    <property type="entry name" value="Phosducin_thioredoxin-like_dom"/>
</dbReference>
<gene>
    <name evidence="3" type="ORF">EANT1437_LOCUS13815</name>
</gene>
<reference evidence="3" key="1">
    <citation type="submission" date="2021-01" db="EMBL/GenBank/DDBJ databases">
        <authorList>
            <person name="Corre E."/>
            <person name="Pelletier E."/>
            <person name="Niang G."/>
            <person name="Scheremetjew M."/>
            <person name="Finn R."/>
            <person name="Kale V."/>
            <person name="Holt S."/>
            <person name="Cochrane G."/>
            <person name="Meng A."/>
            <person name="Brown T."/>
            <person name="Cohen L."/>
        </authorList>
    </citation>
    <scope>NUCLEOTIDE SEQUENCE</scope>
    <source>
        <strain evidence="3">CCMP1452</strain>
    </source>
</reference>
<protein>
    <recommendedName>
        <fullName evidence="2">Phosducin domain-containing protein</fullName>
    </recommendedName>
</protein>
<accession>A0A7S2WLX9</accession>
<dbReference type="AlphaFoldDB" id="A0A7S2WLX9"/>
<dbReference type="Gene3D" id="3.40.30.10">
    <property type="entry name" value="Glutaredoxin"/>
    <property type="match status" value="1"/>
</dbReference>
<dbReference type="InterPro" id="IPR051499">
    <property type="entry name" value="Phosducin-like_reg"/>
</dbReference>
<evidence type="ECO:0000313" key="3">
    <source>
        <dbReference type="EMBL" id="CAD9695723.1"/>
    </source>
</evidence>
<feature type="domain" description="Phosducin" evidence="2">
    <location>
        <begin position="7"/>
        <end position="101"/>
    </location>
</feature>
<sequence>MNVTPIQFSEIIDDTDPRVWVIIHLYESNIPSCRLMNDHLLELAQTMNYCRFLRLQASSTQLIDPVGLPSILMYRGGKLEANLTPITEHLPETSFRSKKDRFTVDDVRWVLESSGAIIPNSS</sequence>
<dbReference type="InterPro" id="IPR036249">
    <property type="entry name" value="Thioredoxin-like_sf"/>
</dbReference>
<evidence type="ECO:0000256" key="1">
    <source>
        <dbReference type="ARBA" id="ARBA00009686"/>
    </source>
</evidence>
<dbReference type="CDD" id="cd02957">
    <property type="entry name" value="Phd_like"/>
    <property type="match status" value="1"/>
</dbReference>